<keyword evidence="1" id="KW-0732">Signal</keyword>
<accession>A0ABR7CLU1</accession>
<dbReference type="Proteomes" id="UP000636891">
    <property type="component" value="Unassembled WGS sequence"/>
</dbReference>
<dbReference type="RefSeq" id="WP_118655735.1">
    <property type="nucleotide sequence ID" value="NZ_JACOOK010000003.1"/>
</dbReference>
<gene>
    <name evidence="3" type="ORF">H8S08_06295</name>
</gene>
<feature type="domain" description="DUF6850" evidence="2">
    <location>
        <begin position="53"/>
        <end position="522"/>
    </location>
</feature>
<sequence length="533" mass="58867">MKRIGMCIWLLVASLSLGGQTLWPDGTWCVPSGTTPERMLLEERNLWLGSTNPAALGVRPMPDYGTTRLGATSESGAYRRPQQAAEAVSAGFHSDSYLSLKGLHLWGAFDFTQKWHRNRAWADIRDPYNGNPYSAGSAVASRYQEQTVDFHVKASSHRIGRRWWVGAALDYSTGDFSRSSDPRTRTQSLDLAVRPGIAIELSPRSTVGVNGSYRFAKEKMLKPVCKESDNYDKYPYYAFKGMGEYDEPDLLSFSRRFMANYYGGEAQYRYGSGGFSLIVRASATVRRDRVEGQNQASPGDYGETIWSGAIKGLLERPQGLHAFELHYVSKTGRANEFLQESVTVQNPNGSFTSYWRTIFSAVKYRTSRDEAGARWRYYRLDGSNGYRWHVGAELRYGDFENRYVLPASSLAASRAGAELSAGMPLVRGAAHQLRASIAAAYAAVPSRSLTVNTAGKSDLQTGVIDPEYAYFGRALTICGITVDYDFALRKTSGLRGFVAGAFRLIHAGGAGNRCFAGLSLGILTGYGRYPEAR</sequence>
<organism evidence="3 4">
    <name type="scientific">Alistipes hominis</name>
    <dbReference type="NCBI Taxonomy" id="2763015"/>
    <lineage>
        <taxon>Bacteria</taxon>
        <taxon>Pseudomonadati</taxon>
        <taxon>Bacteroidota</taxon>
        <taxon>Bacteroidia</taxon>
        <taxon>Bacteroidales</taxon>
        <taxon>Rikenellaceae</taxon>
        <taxon>Alistipes</taxon>
    </lineage>
</organism>
<protein>
    <recommendedName>
        <fullName evidence="2">DUF6850 domain-containing protein</fullName>
    </recommendedName>
</protein>
<keyword evidence="4" id="KW-1185">Reference proteome</keyword>
<proteinExistence type="predicted"/>
<dbReference type="Pfam" id="PF21012">
    <property type="entry name" value="DUF6850"/>
    <property type="match status" value="1"/>
</dbReference>
<evidence type="ECO:0000259" key="2">
    <source>
        <dbReference type="Pfam" id="PF21012"/>
    </source>
</evidence>
<evidence type="ECO:0000313" key="3">
    <source>
        <dbReference type="EMBL" id="MBC5616629.1"/>
    </source>
</evidence>
<evidence type="ECO:0000313" key="4">
    <source>
        <dbReference type="Proteomes" id="UP000636891"/>
    </source>
</evidence>
<name>A0ABR7CLU1_9BACT</name>
<feature type="signal peptide" evidence="1">
    <location>
        <begin position="1"/>
        <end position="18"/>
    </location>
</feature>
<feature type="chain" id="PRO_5046855166" description="DUF6850 domain-containing protein" evidence="1">
    <location>
        <begin position="19"/>
        <end position="533"/>
    </location>
</feature>
<evidence type="ECO:0000256" key="1">
    <source>
        <dbReference type="SAM" id="SignalP"/>
    </source>
</evidence>
<comment type="caution">
    <text evidence="3">The sequence shown here is derived from an EMBL/GenBank/DDBJ whole genome shotgun (WGS) entry which is preliminary data.</text>
</comment>
<dbReference type="EMBL" id="JACOOK010000003">
    <property type="protein sequence ID" value="MBC5616629.1"/>
    <property type="molecule type" value="Genomic_DNA"/>
</dbReference>
<reference evidence="3 4" key="1">
    <citation type="submission" date="2020-08" db="EMBL/GenBank/DDBJ databases">
        <title>Genome public.</title>
        <authorList>
            <person name="Liu C."/>
            <person name="Sun Q."/>
        </authorList>
    </citation>
    <scope>NUCLEOTIDE SEQUENCE [LARGE SCALE GENOMIC DNA]</scope>
    <source>
        <strain evidence="3 4">New-7</strain>
    </source>
</reference>
<dbReference type="InterPro" id="IPR049236">
    <property type="entry name" value="DUF6850"/>
</dbReference>